<evidence type="ECO:0000313" key="3">
    <source>
        <dbReference type="Proteomes" id="UP000239089"/>
    </source>
</evidence>
<proteinExistence type="predicted"/>
<dbReference type="AlphaFoldDB" id="A0A2S6N6R4"/>
<feature type="non-terminal residue" evidence="2">
    <location>
        <position position="1"/>
    </location>
</feature>
<evidence type="ECO:0000256" key="1">
    <source>
        <dbReference type="SAM" id="MobiDB-lite"/>
    </source>
</evidence>
<comment type="caution">
    <text evidence="2">The sequence shown here is derived from an EMBL/GenBank/DDBJ whole genome shotgun (WGS) entry which is preliminary data.</text>
</comment>
<reference evidence="2 3" key="1">
    <citation type="journal article" date="2018" name="Arch. Microbiol.">
        <title>New insights into the metabolic potential of the phototrophic purple bacterium Rhodopila globiformis DSM 161(T) from its draft genome sequence and evidence for a vanadium-dependent nitrogenase.</title>
        <authorList>
            <person name="Imhoff J.F."/>
            <person name="Rahn T."/>
            <person name="Kunzel S."/>
            <person name="Neulinger S.C."/>
        </authorList>
    </citation>
    <scope>NUCLEOTIDE SEQUENCE [LARGE SCALE GENOMIC DNA]</scope>
    <source>
        <strain evidence="2 3">DSM 16996</strain>
    </source>
</reference>
<accession>A0A2S6N6R4</accession>
<dbReference type="EMBL" id="NHSJ01000082">
    <property type="protein sequence ID" value="PPQ30308.1"/>
    <property type="molecule type" value="Genomic_DNA"/>
</dbReference>
<protein>
    <submittedName>
        <fullName evidence="2">Uncharacterized protein</fullName>
    </submittedName>
</protein>
<gene>
    <name evidence="2" type="ORF">CCR94_13400</name>
</gene>
<sequence length="65" mass="6970">LAEPRAPDAANDLFAPLPGQAESAPHQPAPSPFPAHKPRSEAETLESLEEEMAKLLGRPPHNNKP</sequence>
<feature type="region of interest" description="Disordered" evidence="1">
    <location>
        <begin position="1"/>
        <end position="46"/>
    </location>
</feature>
<name>A0A2S6N6R4_9HYPH</name>
<organism evidence="2 3">
    <name type="scientific">Rhodoblastus sphagnicola</name>
    <dbReference type="NCBI Taxonomy" id="333368"/>
    <lineage>
        <taxon>Bacteria</taxon>
        <taxon>Pseudomonadati</taxon>
        <taxon>Pseudomonadota</taxon>
        <taxon>Alphaproteobacteria</taxon>
        <taxon>Hyphomicrobiales</taxon>
        <taxon>Rhodoblastaceae</taxon>
        <taxon>Rhodoblastus</taxon>
    </lineage>
</organism>
<keyword evidence="3" id="KW-1185">Reference proteome</keyword>
<evidence type="ECO:0000313" key="2">
    <source>
        <dbReference type="EMBL" id="PPQ30308.1"/>
    </source>
</evidence>
<dbReference type="Proteomes" id="UP000239089">
    <property type="component" value="Unassembled WGS sequence"/>
</dbReference>